<protein>
    <recommendedName>
        <fullName evidence="2">C2H2-type domain-containing protein</fullName>
    </recommendedName>
</protein>
<gene>
    <name evidence="3" type="ORF">HAX54_018782</name>
</gene>
<accession>A0ABS8UNR6</accession>
<name>A0ABS8UNR6_DATST</name>
<comment type="caution">
    <text evidence="3">The sequence shown here is derived from an EMBL/GenBank/DDBJ whole genome shotgun (WGS) entry which is preliminary data.</text>
</comment>
<evidence type="ECO:0000313" key="4">
    <source>
        <dbReference type="Proteomes" id="UP000823775"/>
    </source>
</evidence>
<keyword evidence="1" id="KW-0472">Membrane</keyword>
<keyword evidence="1" id="KW-1133">Transmembrane helix</keyword>
<organism evidence="3 4">
    <name type="scientific">Datura stramonium</name>
    <name type="common">Jimsonweed</name>
    <name type="synonym">Common thornapple</name>
    <dbReference type="NCBI Taxonomy" id="4076"/>
    <lineage>
        <taxon>Eukaryota</taxon>
        <taxon>Viridiplantae</taxon>
        <taxon>Streptophyta</taxon>
        <taxon>Embryophyta</taxon>
        <taxon>Tracheophyta</taxon>
        <taxon>Spermatophyta</taxon>
        <taxon>Magnoliopsida</taxon>
        <taxon>eudicotyledons</taxon>
        <taxon>Gunneridae</taxon>
        <taxon>Pentapetalae</taxon>
        <taxon>asterids</taxon>
        <taxon>lamiids</taxon>
        <taxon>Solanales</taxon>
        <taxon>Solanaceae</taxon>
        <taxon>Solanoideae</taxon>
        <taxon>Datureae</taxon>
        <taxon>Datura</taxon>
    </lineage>
</organism>
<dbReference type="PROSITE" id="PS00028">
    <property type="entry name" value="ZINC_FINGER_C2H2_1"/>
    <property type="match status" value="1"/>
</dbReference>
<dbReference type="Proteomes" id="UP000823775">
    <property type="component" value="Unassembled WGS sequence"/>
</dbReference>
<feature type="transmembrane region" description="Helical" evidence="1">
    <location>
        <begin position="64"/>
        <end position="85"/>
    </location>
</feature>
<keyword evidence="4" id="KW-1185">Reference proteome</keyword>
<sequence>MSNKESAALGFFSDLRSFRRDFGESFLGNIAMTWRSFSSIEICGISGDGEDSVGRRNLTACVDFWGFTTSILLAFGCCLCEFYFAERQRRQPHLRGHYEEVLELRRLRAHIGHGLGAE</sequence>
<proteinExistence type="predicted"/>
<dbReference type="InterPro" id="IPR013087">
    <property type="entry name" value="Znf_C2H2_type"/>
</dbReference>
<keyword evidence="1" id="KW-0812">Transmembrane</keyword>
<reference evidence="3 4" key="1">
    <citation type="journal article" date="2021" name="BMC Genomics">
        <title>Datura genome reveals duplications of psychoactive alkaloid biosynthetic genes and high mutation rate following tissue culture.</title>
        <authorList>
            <person name="Rajewski A."/>
            <person name="Carter-House D."/>
            <person name="Stajich J."/>
            <person name="Litt A."/>
        </authorList>
    </citation>
    <scope>NUCLEOTIDE SEQUENCE [LARGE SCALE GENOMIC DNA]</scope>
    <source>
        <strain evidence="3">AR-01</strain>
    </source>
</reference>
<dbReference type="EMBL" id="JACEIK010002291">
    <property type="protein sequence ID" value="MCD9560260.1"/>
    <property type="molecule type" value="Genomic_DNA"/>
</dbReference>
<evidence type="ECO:0000259" key="2">
    <source>
        <dbReference type="PROSITE" id="PS00028"/>
    </source>
</evidence>
<evidence type="ECO:0000313" key="3">
    <source>
        <dbReference type="EMBL" id="MCD9560260.1"/>
    </source>
</evidence>
<evidence type="ECO:0000256" key="1">
    <source>
        <dbReference type="SAM" id="Phobius"/>
    </source>
</evidence>
<feature type="domain" description="C2H2-type" evidence="2">
    <location>
        <begin position="77"/>
        <end position="97"/>
    </location>
</feature>